<name>A0A5C5XRJ0_9PLAN</name>
<dbReference type="Gene3D" id="1.25.40.10">
    <property type="entry name" value="Tetratricopeptide repeat domain"/>
    <property type="match status" value="1"/>
</dbReference>
<organism evidence="2 3">
    <name type="scientific">Rubinisphaera italica</name>
    <dbReference type="NCBI Taxonomy" id="2527969"/>
    <lineage>
        <taxon>Bacteria</taxon>
        <taxon>Pseudomonadati</taxon>
        <taxon>Planctomycetota</taxon>
        <taxon>Planctomycetia</taxon>
        <taxon>Planctomycetales</taxon>
        <taxon>Planctomycetaceae</taxon>
        <taxon>Rubinisphaera</taxon>
    </lineage>
</organism>
<accession>A0A5C5XRJ0</accession>
<protein>
    <recommendedName>
        <fullName evidence="4">Tetratricopeptide repeat protein</fullName>
    </recommendedName>
</protein>
<reference evidence="2 3" key="1">
    <citation type="submission" date="2019-02" db="EMBL/GenBank/DDBJ databases">
        <title>Deep-cultivation of Planctomycetes and their phenomic and genomic characterization uncovers novel biology.</title>
        <authorList>
            <person name="Wiegand S."/>
            <person name="Jogler M."/>
            <person name="Boedeker C."/>
            <person name="Pinto D."/>
            <person name="Vollmers J."/>
            <person name="Rivas-Marin E."/>
            <person name="Kohn T."/>
            <person name="Peeters S.H."/>
            <person name="Heuer A."/>
            <person name="Rast P."/>
            <person name="Oberbeckmann S."/>
            <person name="Bunk B."/>
            <person name="Jeske O."/>
            <person name="Meyerdierks A."/>
            <person name="Storesund J.E."/>
            <person name="Kallscheuer N."/>
            <person name="Luecker S."/>
            <person name="Lage O.M."/>
            <person name="Pohl T."/>
            <person name="Merkel B.J."/>
            <person name="Hornburger P."/>
            <person name="Mueller R.-W."/>
            <person name="Bruemmer F."/>
            <person name="Labrenz M."/>
            <person name="Spormann A.M."/>
            <person name="Op Den Camp H."/>
            <person name="Overmann J."/>
            <person name="Amann R."/>
            <person name="Jetten M.S.M."/>
            <person name="Mascher T."/>
            <person name="Medema M.H."/>
            <person name="Devos D.P."/>
            <person name="Kaster A.-K."/>
            <person name="Ovreas L."/>
            <person name="Rohde M."/>
            <person name="Galperin M.Y."/>
            <person name="Jogler C."/>
        </authorList>
    </citation>
    <scope>NUCLEOTIDE SEQUENCE [LARGE SCALE GENOMIC DNA]</scope>
    <source>
        <strain evidence="2 3">Pan54</strain>
    </source>
</reference>
<dbReference type="InterPro" id="IPR011990">
    <property type="entry name" value="TPR-like_helical_dom_sf"/>
</dbReference>
<keyword evidence="3" id="KW-1185">Reference proteome</keyword>
<dbReference type="SUPFAM" id="SSF48452">
    <property type="entry name" value="TPR-like"/>
    <property type="match status" value="1"/>
</dbReference>
<dbReference type="RefSeq" id="WP_146506051.1">
    <property type="nucleotide sequence ID" value="NZ_SJPG01000001.1"/>
</dbReference>
<evidence type="ECO:0008006" key="4">
    <source>
        <dbReference type="Google" id="ProtNLM"/>
    </source>
</evidence>
<evidence type="ECO:0000313" key="3">
    <source>
        <dbReference type="Proteomes" id="UP000316095"/>
    </source>
</evidence>
<comment type="caution">
    <text evidence="2">The sequence shown here is derived from an EMBL/GenBank/DDBJ whole genome shotgun (WGS) entry which is preliminary data.</text>
</comment>
<dbReference type="Proteomes" id="UP000316095">
    <property type="component" value="Unassembled WGS sequence"/>
</dbReference>
<evidence type="ECO:0000256" key="1">
    <source>
        <dbReference type="SAM" id="MobiDB-lite"/>
    </source>
</evidence>
<dbReference type="AlphaFoldDB" id="A0A5C5XRJ0"/>
<feature type="region of interest" description="Disordered" evidence="1">
    <location>
        <begin position="574"/>
        <end position="596"/>
    </location>
</feature>
<dbReference type="EMBL" id="SJPG01000001">
    <property type="protein sequence ID" value="TWT64332.1"/>
    <property type="molecule type" value="Genomic_DNA"/>
</dbReference>
<gene>
    <name evidence="2" type="ORF">Pan54_50940</name>
</gene>
<dbReference type="OrthoDB" id="209964at2"/>
<proteinExistence type="predicted"/>
<sequence>MKLTPPSGALPYRTTQSFKIILTLCILLASLPVFNVCAEDAAVDEEAMFQKRRDIAVALNYCRASFHRIRKYPNEQVMREEEQKILNNLNLNGIKNAEIIRLYTEVLDEIGQIQLTEKEAELYDGKYKRSLRQEMAFDSLSVGLDLLTAQYIGAVKTGANSWWDYRNLKWNRDNEVFKLEKTRVNSVVKKSSTFLDTFWKMTQEFEIPDRWLVRSTDLDDLEQAMNEENLETKLRILKRMEPYMECYPPYWYYVARTQQESGDLTASLSSYDILANLGTQHFRRDDMLASAFANQAVIQAYFGRPEAIQTARKALAFSTEVWEANLMCARILQQSGQLADAEDAILRNLDVGLEEEQSAVTLLTFYYDTNNTKKLAHYLGDEKMLARVPPPVLIRFASRLNEEETPGQIWTALASSMRVYPQVGFGSDDVLLACHPVWRIDRSKLVLEREDGTQVQGEYFRQGDYDVIRFAKVADFGGVLTGPSKLPRLKLELSYGEIDPIHLAFSDEALPGEKIAAQTTASTRNATEPNTYHLIAAQWGEREIAYVPSFPRTASLYESLNFNPTAANFGQKANGEIKSASQNEGDVPDEADTKIR</sequence>
<evidence type="ECO:0000313" key="2">
    <source>
        <dbReference type="EMBL" id="TWT64332.1"/>
    </source>
</evidence>